<sequence length="141" mass="16144">MSNPPVSSLQLTEDQVLFLITFMHQHTDLLPPQRRNLPAVLARQHRSSLRSSYNARLNELERRERELAQRERELERRLMEVDGHVRGVSGLEKDREVGVTPANQKERNGKDTPPGSFNSAAPGESHSIYPCRDQNSSHRIL</sequence>
<reference evidence="3" key="1">
    <citation type="submission" date="2022-08" db="EMBL/GenBank/DDBJ databases">
        <authorList>
            <consortium name="DOE Joint Genome Institute"/>
            <person name="Min B."/>
            <person name="Riley R."/>
            <person name="Sierra-Patev S."/>
            <person name="Naranjo-Ortiz M."/>
            <person name="Looney B."/>
            <person name="Konkel Z."/>
            <person name="Slot J.C."/>
            <person name="Sakamoto Y."/>
            <person name="Steenwyk J.L."/>
            <person name="Rokas A."/>
            <person name="Carro J."/>
            <person name="Camarero S."/>
            <person name="Ferreira P."/>
            <person name="Molpeceres G."/>
            <person name="Ruiz-Duenas F.J."/>
            <person name="Serrano A."/>
            <person name="Henrissat B."/>
            <person name="Drula E."/>
            <person name="Hughes K.W."/>
            <person name="Mata J.L."/>
            <person name="Ishikawa N.K."/>
            <person name="Vargas-Isla R."/>
            <person name="Ushijima S."/>
            <person name="Smith C.A."/>
            <person name="Ahrendt S."/>
            <person name="Andreopoulos W."/>
            <person name="He G."/>
            <person name="Labutti K."/>
            <person name="Lipzen A."/>
            <person name="Ng V."/>
            <person name="Sandor L."/>
            <person name="Barry K."/>
            <person name="Martinez A.T."/>
            <person name="Xiao Y."/>
            <person name="Gibbons J.G."/>
            <person name="Terashima K."/>
            <person name="Hibbett D.S."/>
            <person name="Grigoriev I.V."/>
        </authorList>
    </citation>
    <scope>NUCLEOTIDE SEQUENCE</scope>
    <source>
        <strain evidence="3">TFB9207</strain>
    </source>
</reference>
<feature type="coiled-coil region" evidence="1">
    <location>
        <begin position="50"/>
        <end position="80"/>
    </location>
</feature>
<organism evidence="3 4">
    <name type="scientific">Lentinula raphanica</name>
    <dbReference type="NCBI Taxonomy" id="153919"/>
    <lineage>
        <taxon>Eukaryota</taxon>
        <taxon>Fungi</taxon>
        <taxon>Dikarya</taxon>
        <taxon>Basidiomycota</taxon>
        <taxon>Agaricomycotina</taxon>
        <taxon>Agaricomycetes</taxon>
        <taxon>Agaricomycetidae</taxon>
        <taxon>Agaricales</taxon>
        <taxon>Marasmiineae</taxon>
        <taxon>Omphalotaceae</taxon>
        <taxon>Lentinula</taxon>
    </lineage>
</organism>
<evidence type="ECO:0000256" key="2">
    <source>
        <dbReference type="SAM" id="MobiDB-lite"/>
    </source>
</evidence>
<gene>
    <name evidence="3" type="ORF">F5878DRAFT_647315</name>
</gene>
<name>A0AA38NWC7_9AGAR</name>
<keyword evidence="4" id="KW-1185">Reference proteome</keyword>
<proteinExistence type="predicted"/>
<keyword evidence="1" id="KW-0175">Coiled coil</keyword>
<evidence type="ECO:0000313" key="3">
    <source>
        <dbReference type="EMBL" id="KAJ3831817.1"/>
    </source>
</evidence>
<dbReference type="AlphaFoldDB" id="A0AA38NWC7"/>
<dbReference type="Proteomes" id="UP001163846">
    <property type="component" value="Unassembled WGS sequence"/>
</dbReference>
<dbReference type="EMBL" id="MU807216">
    <property type="protein sequence ID" value="KAJ3831817.1"/>
    <property type="molecule type" value="Genomic_DNA"/>
</dbReference>
<feature type="region of interest" description="Disordered" evidence="2">
    <location>
        <begin position="87"/>
        <end position="141"/>
    </location>
</feature>
<accession>A0AA38NWC7</accession>
<feature type="compositionally biased region" description="Basic and acidic residues" evidence="2">
    <location>
        <begin position="87"/>
        <end position="97"/>
    </location>
</feature>
<evidence type="ECO:0000256" key="1">
    <source>
        <dbReference type="SAM" id="Coils"/>
    </source>
</evidence>
<evidence type="ECO:0000313" key="4">
    <source>
        <dbReference type="Proteomes" id="UP001163846"/>
    </source>
</evidence>
<comment type="caution">
    <text evidence="3">The sequence shown here is derived from an EMBL/GenBank/DDBJ whole genome shotgun (WGS) entry which is preliminary data.</text>
</comment>
<protein>
    <submittedName>
        <fullName evidence="3">Uncharacterized protein</fullName>
    </submittedName>
</protein>